<feature type="compositionally biased region" description="Polar residues" evidence="1">
    <location>
        <begin position="1"/>
        <end position="11"/>
    </location>
</feature>
<evidence type="ECO:0000256" key="1">
    <source>
        <dbReference type="SAM" id="MobiDB-lite"/>
    </source>
</evidence>
<evidence type="ECO:0000313" key="2">
    <source>
        <dbReference type="EMBL" id="KAG1282095.1"/>
    </source>
</evidence>
<accession>A0A9P6WTF3</accession>
<dbReference type="Proteomes" id="UP000716291">
    <property type="component" value="Unassembled WGS sequence"/>
</dbReference>
<name>A0A9P6WTF3_RHIOR</name>
<protein>
    <submittedName>
        <fullName evidence="2">Uncharacterized protein</fullName>
    </submittedName>
</protein>
<gene>
    <name evidence="2" type="ORF">G6F64_014426</name>
</gene>
<dbReference type="AlphaFoldDB" id="A0A9P6WTF3"/>
<evidence type="ECO:0000313" key="3">
    <source>
        <dbReference type="Proteomes" id="UP000716291"/>
    </source>
</evidence>
<keyword evidence="3" id="KW-1185">Reference proteome</keyword>
<comment type="caution">
    <text evidence="2">The sequence shown here is derived from an EMBL/GenBank/DDBJ whole genome shotgun (WGS) entry which is preliminary data.</text>
</comment>
<feature type="compositionally biased region" description="Basic and acidic residues" evidence="1">
    <location>
        <begin position="34"/>
        <end position="53"/>
    </location>
</feature>
<proteinExistence type="predicted"/>
<reference evidence="2" key="1">
    <citation type="journal article" date="2020" name="Microb. Genom.">
        <title>Genetic diversity of clinical and environmental Mucorales isolates obtained from an investigation of mucormycosis cases among solid organ transplant recipients.</title>
        <authorList>
            <person name="Nguyen M.H."/>
            <person name="Kaul D."/>
            <person name="Muto C."/>
            <person name="Cheng S.J."/>
            <person name="Richter R.A."/>
            <person name="Bruno V.M."/>
            <person name="Liu G."/>
            <person name="Beyhan S."/>
            <person name="Sundermann A.J."/>
            <person name="Mounaud S."/>
            <person name="Pasculle A.W."/>
            <person name="Nierman W.C."/>
            <person name="Driscoll E."/>
            <person name="Cumbie R."/>
            <person name="Clancy C.J."/>
            <person name="Dupont C.L."/>
        </authorList>
    </citation>
    <scope>NUCLEOTIDE SEQUENCE</scope>
    <source>
        <strain evidence="2">GL11</strain>
    </source>
</reference>
<dbReference type="EMBL" id="JAANQT010008330">
    <property type="protein sequence ID" value="KAG1282095.1"/>
    <property type="molecule type" value="Genomic_DNA"/>
</dbReference>
<feature type="region of interest" description="Disordered" evidence="1">
    <location>
        <begin position="70"/>
        <end position="117"/>
    </location>
</feature>
<feature type="compositionally biased region" description="Low complexity" evidence="1">
    <location>
        <begin position="86"/>
        <end position="100"/>
    </location>
</feature>
<organism evidence="2 3">
    <name type="scientific">Rhizopus oryzae</name>
    <name type="common">Mucormycosis agent</name>
    <name type="synonym">Rhizopus arrhizus var. delemar</name>
    <dbReference type="NCBI Taxonomy" id="64495"/>
    <lineage>
        <taxon>Eukaryota</taxon>
        <taxon>Fungi</taxon>
        <taxon>Fungi incertae sedis</taxon>
        <taxon>Mucoromycota</taxon>
        <taxon>Mucoromycotina</taxon>
        <taxon>Mucoromycetes</taxon>
        <taxon>Mucorales</taxon>
        <taxon>Mucorineae</taxon>
        <taxon>Rhizopodaceae</taxon>
        <taxon>Rhizopus</taxon>
    </lineage>
</organism>
<feature type="compositionally biased region" description="Basic residues" evidence="1">
    <location>
        <begin position="13"/>
        <end position="22"/>
    </location>
</feature>
<feature type="region of interest" description="Disordered" evidence="1">
    <location>
        <begin position="1"/>
        <end position="53"/>
    </location>
</feature>
<sequence length="117" mass="12772">MQDQVGTQVQRALQHRRSKGVVHHHDQAMALGDGGDRGDVDDLQHRVGRGLDPDHLRLRRDRCLERRQVGQVDEAELQPGGAPTHALEQAEAAPLAAMPEAKAKPRGPPSSDATQRS</sequence>